<dbReference type="InterPro" id="IPR036545">
    <property type="entry name" value="Cyt_c_oxidase_su5A/6_sf"/>
</dbReference>
<feature type="region of interest" description="Disordered" evidence="17">
    <location>
        <begin position="526"/>
        <end position="645"/>
    </location>
</feature>
<keyword evidence="13" id="KW-0804">Transcription</keyword>
<comment type="similarity">
    <text evidence="4">Belongs to the cytochrome c oxidase subunit 5A family.</text>
</comment>
<name>A0A9P4WE77_CURKU</name>
<evidence type="ECO:0000256" key="5">
    <source>
        <dbReference type="ARBA" id="ARBA00022617"/>
    </source>
</evidence>
<dbReference type="GO" id="GO:0000127">
    <property type="term" value="C:transcription factor TFIIIC complex"/>
    <property type="evidence" value="ECO:0007669"/>
    <property type="project" value="InterPro"/>
</dbReference>
<evidence type="ECO:0000256" key="17">
    <source>
        <dbReference type="SAM" id="MobiDB-lite"/>
    </source>
</evidence>
<evidence type="ECO:0000256" key="15">
    <source>
        <dbReference type="ARBA" id="ARBA00070174"/>
    </source>
</evidence>
<dbReference type="GO" id="GO:0006123">
    <property type="term" value="P:mitochondrial electron transport, cytochrome c to oxygen"/>
    <property type="evidence" value="ECO:0007669"/>
    <property type="project" value="InterPro"/>
</dbReference>
<dbReference type="InterPro" id="IPR019136">
    <property type="entry name" value="TF_IIIC_su-5_HTH"/>
</dbReference>
<dbReference type="InterPro" id="IPR003204">
    <property type="entry name" value="Cyt_c_oxidase_su5A/6"/>
</dbReference>
<evidence type="ECO:0000256" key="14">
    <source>
        <dbReference type="ARBA" id="ARBA00023242"/>
    </source>
</evidence>
<evidence type="ECO:0000313" key="20">
    <source>
        <dbReference type="EMBL" id="KAF3009546.1"/>
    </source>
</evidence>
<dbReference type="Pfam" id="PF09734">
    <property type="entry name" value="Tau95"/>
    <property type="match status" value="1"/>
</dbReference>
<evidence type="ECO:0000256" key="1">
    <source>
        <dbReference type="ARBA" id="ARBA00004123"/>
    </source>
</evidence>
<evidence type="ECO:0000256" key="2">
    <source>
        <dbReference type="ARBA" id="ARBA00004443"/>
    </source>
</evidence>
<dbReference type="GO" id="GO:0001003">
    <property type="term" value="F:RNA polymerase III type 2 promoter sequence-specific DNA binding"/>
    <property type="evidence" value="ECO:0007669"/>
    <property type="project" value="TreeGrafter"/>
</dbReference>
<dbReference type="InterPro" id="IPR040454">
    <property type="entry name" value="TF_IIIC_Tfc1/Sfc1"/>
</dbReference>
<comment type="subcellular location">
    <subcellularLocation>
        <location evidence="2">Mitochondrion inner membrane</location>
        <topology evidence="2">Peripheral membrane protein</topology>
        <orientation evidence="2">Matrix side</orientation>
    </subcellularLocation>
    <subcellularLocation>
        <location evidence="1">Nucleus</location>
    </subcellularLocation>
</comment>
<keyword evidence="5" id="KW-0349">Heme</keyword>
<keyword evidence="12" id="KW-0472">Membrane</keyword>
<dbReference type="InterPro" id="IPR042536">
    <property type="entry name" value="TFIIIC_tauA_Sfc1"/>
</dbReference>
<evidence type="ECO:0000259" key="19">
    <source>
        <dbReference type="Pfam" id="PF17682"/>
    </source>
</evidence>
<reference evidence="20" key="1">
    <citation type="submission" date="2019-04" db="EMBL/GenBank/DDBJ databases">
        <title>Sequencing of skin fungus with MAO and IRED activity.</title>
        <authorList>
            <person name="Marsaioli A.J."/>
            <person name="Bonatto J.M.C."/>
            <person name="Reis Junior O."/>
        </authorList>
    </citation>
    <scope>NUCLEOTIDE SEQUENCE</scope>
    <source>
        <strain evidence="20">30M1</strain>
    </source>
</reference>
<sequence length="802" mass="91284">MDNNNRSDVSSAASASTELAPWLPIPSCAVSAIEHPCIIKNVDKGITSLGGPVKLSKSLRSNLKTNTNARSDDELKKLISVSLRPNDPFAKRLLATPVTTNNLLLKITVPRRTGRKRKRGTAGPFVSDHQPEDAEQNYVEAADIYRMLQDNASRYKVAFAGVIDETHRFRAMPDLQYAASQNDVMVGLRDYVLPARYADLKQYNINTAAGADLTKSVGPSAEFMQMPIAFNYKFQQNAYVKYTDQGEVNLQRRFRYNSYIILKPTDEVVPTQPKPTLQPESSLTPYLQALINQIKNLLKERPIITRHRLYNKLGWDKRTRLRQAAVYCGYFFESGPWREALIAWGVDPRTDPYYRKFQTVSFLSYKKRGTVRHHDAFDKHVRELSQMTADELEHQHTFDGIHASDTGSTFQFCDITDPLLAKILATDDIRTTCAPTFQGWYHVGTWAKVTVILKDKMNTIIDGELPDNTLYQRVCQWPELWDDKEIFSSYKDEFHNREVREARRREHELMGSVRIAARNPRYAFEQMEKDDTSSTHKDPAPALTDEVEIPEDLTEYPDDPDNAEATLNEVAETMESSDGEDDDDDEEDEDEDEIGDGDDDDEDEENVVGVELLASGTPVNTRATLPRRSGHCKNLESDAPTSQNDLRITTDHTTMSFVRATSKISRAAVRAPVYRSTPVAWNAQRAFSQSAVRSSDAHAEETFEEFTARYEKEFEKVNDVFELQRNLNNCFAYDLVPSPSVITAALQAARRVNDFPSAVRVFEGIKFKVENKNQYEEYLQELEPIREELGIPLKEAMYPDEK</sequence>
<evidence type="ECO:0000313" key="21">
    <source>
        <dbReference type="Proteomes" id="UP000801428"/>
    </source>
</evidence>
<gene>
    <name evidence="20" type="primary">TFC1</name>
    <name evidence="20" type="ORF">E8E13_005377</name>
</gene>
<evidence type="ECO:0000256" key="12">
    <source>
        <dbReference type="ARBA" id="ARBA00023136"/>
    </source>
</evidence>
<keyword evidence="6" id="KW-0479">Metal-binding</keyword>
<dbReference type="Pfam" id="PF17682">
    <property type="entry name" value="Tau95_N"/>
    <property type="match status" value="1"/>
</dbReference>
<evidence type="ECO:0000256" key="6">
    <source>
        <dbReference type="ARBA" id="ARBA00022723"/>
    </source>
</evidence>
<evidence type="ECO:0000256" key="9">
    <source>
        <dbReference type="ARBA" id="ARBA00023004"/>
    </source>
</evidence>
<dbReference type="PANTHER" id="PTHR13230:SF5">
    <property type="entry name" value="GENERAL TRANSCRIPTION FACTOR 3C POLYPEPTIDE 5"/>
    <property type="match status" value="1"/>
</dbReference>
<dbReference type="EMBL" id="SWKU01000002">
    <property type="protein sequence ID" value="KAF3009546.1"/>
    <property type="molecule type" value="Genomic_DNA"/>
</dbReference>
<comment type="caution">
    <text evidence="20">The sequence shown here is derived from an EMBL/GenBank/DDBJ whole genome shotgun (WGS) entry which is preliminary data.</text>
</comment>
<dbReference type="Pfam" id="PF02284">
    <property type="entry name" value="COX5A"/>
    <property type="match status" value="1"/>
</dbReference>
<dbReference type="FunFam" id="1.25.40.40:FF:000001">
    <property type="entry name" value="Cytochrome c oxidase subunit VI"/>
    <property type="match status" value="1"/>
</dbReference>
<dbReference type="PANTHER" id="PTHR13230">
    <property type="entry name" value="GENERAL TRANSCRIPTION FACTOR IIIC, POLYPEPTIDE 5"/>
    <property type="match status" value="1"/>
</dbReference>
<keyword evidence="11" id="KW-0496">Mitochondrion</keyword>
<dbReference type="GO" id="GO:0005634">
    <property type="term" value="C:nucleus"/>
    <property type="evidence" value="ECO:0007669"/>
    <property type="project" value="UniProtKB-SubCell"/>
</dbReference>
<dbReference type="GO" id="GO:0045277">
    <property type="term" value="C:respiratory chain complex IV"/>
    <property type="evidence" value="ECO:0007669"/>
    <property type="project" value="InterPro"/>
</dbReference>
<keyword evidence="10" id="KW-0238">DNA-binding</keyword>
<keyword evidence="7" id="KW-0999">Mitochondrion inner membrane</keyword>
<dbReference type="GO" id="GO:0005743">
    <property type="term" value="C:mitochondrial inner membrane"/>
    <property type="evidence" value="ECO:0007669"/>
    <property type="project" value="UniProtKB-SubCell"/>
</dbReference>
<dbReference type="AlphaFoldDB" id="A0A9P4WE77"/>
<feature type="compositionally biased region" description="Acidic residues" evidence="17">
    <location>
        <begin position="545"/>
        <end position="562"/>
    </location>
</feature>
<dbReference type="CDD" id="cd00923">
    <property type="entry name" value="Cyt_c_Oxidase_Va"/>
    <property type="match status" value="1"/>
</dbReference>
<evidence type="ECO:0000256" key="8">
    <source>
        <dbReference type="ARBA" id="ARBA00022946"/>
    </source>
</evidence>
<dbReference type="GO" id="GO:0046872">
    <property type="term" value="F:metal ion binding"/>
    <property type="evidence" value="ECO:0007669"/>
    <property type="project" value="UniProtKB-KW"/>
</dbReference>
<evidence type="ECO:0000256" key="11">
    <source>
        <dbReference type="ARBA" id="ARBA00023128"/>
    </source>
</evidence>
<dbReference type="OrthoDB" id="5598268at2759"/>
<dbReference type="InterPro" id="IPR041499">
    <property type="entry name" value="Tfc1/Sfc1_N"/>
</dbReference>
<organism evidence="20 21">
    <name type="scientific">Curvularia kusanoi</name>
    <name type="common">Cochliobolus kusanoi</name>
    <dbReference type="NCBI Taxonomy" id="90978"/>
    <lineage>
        <taxon>Eukaryota</taxon>
        <taxon>Fungi</taxon>
        <taxon>Dikarya</taxon>
        <taxon>Ascomycota</taxon>
        <taxon>Pezizomycotina</taxon>
        <taxon>Dothideomycetes</taxon>
        <taxon>Pleosporomycetidae</taxon>
        <taxon>Pleosporales</taxon>
        <taxon>Pleosporineae</taxon>
        <taxon>Pleosporaceae</taxon>
        <taxon>Curvularia</taxon>
    </lineage>
</organism>
<keyword evidence="9" id="KW-0408">Iron</keyword>
<feature type="compositionally biased region" description="Basic and acidic residues" evidence="17">
    <location>
        <begin position="526"/>
        <end position="539"/>
    </location>
</feature>
<evidence type="ECO:0000256" key="4">
    <source>
        <dbReference type="ARBA" id="ARBA00007972"/>
    </source>
</evidence>
<dbReference type="GO" id="GO:0001002">
    <property type="term" value="F:RNA polymerase III type 1 promoter sequence-specific DNA binding"/>
    <property type="evidence" value="ECO:0007669"/>
    <property type="project" value="TreeGrafter"/>
</dbReference>
<dbReference type="Gene3D" id="1.25.40.40">
    <property type="entry name" value="Cytochrome c oxidase, subunit Va/VI"/>
    <property type="match status" value="1"/>
</dbReference>
<dbReference type="Gene3D" id="3.30.200.160">
    <property type="entry name" value="TFIIIC, subcomplex tauA, subunit Sfc1, barrel domain"/>
    <property type="match status" value="1"/>
</dbReference>
<keyword evidence="14" id="KW-0539">Nucleus</keyword>
<feature type="domain" description="Transcription factor IIIC subunit Tfc1/Sfc1 triple barrel" evidence="19">
    <location>
        <begin position="32"/>
        <end position="177"/>
    </location>
</feature>
<keyword evidence="21" id="KW-1185">Reference proteome</keyword>
<evidence type="ECO:0000259" key="18">
    <source>
        <dbReference type="Pfam" id="PF09734"/>
    </source>
</evidence>
<feature type="compositionally biased region" description="Acidic residues" evidence="17">
    <location>
        <begin position="575"/>
        <end position="606"/>
    </location>
</feature>
<proteinExistence type="inferred from homology"/>
<evidence type="ECO:0000256" key="10">
    <source>
        <dbReference type="ARBA" id="ARBA00023125"/>
    </source>
</evidence>
<keyword evidence="8" id="KW-0809">Transit peptide</keyword>
<dbReference type="SUPFAM" id="SSF48479">
    <property type="entry name" value="Cytochrome c oxidase subunit E"/>
    <property type="match status" value="1"/>
</dbReference>
<evidence type="ECO:0000256" key="13">
    <source>
        <dbReference type="ARBA" id="ARBA00023163"/>
    </source>
</evidence>
<evidence type="ECO:0000256" key="7">
    <source>
        <dbReference type="ARBA" id="ARBA00022792"/>
    </source>
</evidence>
<comment type="pathway">
    <text evidence="3">Energy metabolism; oxidative phosphorylation.</text>
</comment>
<dbReference type="Proteomes" id="UP000801428">
    <property type="component" value="Unassembled WGS sequence"/>
</dbReference>
<evidence type="ECO:0000256" key="16">
    <source>
        <dbReference type="ARBA" id="ARBA00082700"/>
    </source>
</evidence>
<protein>
    <recommendedName>
        <fullName evidence="15">Cytochrome c oxidase subunit 6, mitochondrial</fullName>
    </recommendedName>
    <alternativeName>
        <fullName evidence="16">Cytochrome c oxidase polypeptide VI</fullName>
    </alternativeName>
</protein>
<dbReference type="GO" id="GO:0006384">
    <property type="term" value="P:transcription initiation at RNA polymerase III promoter"/>
    <property type="evidence" value="ECO:0007669"/>
    <property type="project" value="InterPro"/>
</dbReference>
<accession>A0A9P4WE77</accession>
<feature type="domain" description="Transcription factor IIIC subunit 5 HTH" evidence="18">
    <location>
        <begin position="219"/>
        <end position="362"/>
    </location>
</feature>
<evidence type="ECO:0000256" key="3">
    <source>
        <dbReference type="ARBA" id="ARBA00004673"/>
    </source>
</evidence>